<reference evidence="1" key="1">
    <citation type="submission" date="2020-02" db="EMBL/GenBank/DDBJ databases">
        <title>Genome sequencing of the panga catfish, Pangasius djambal.</title>
        <authorList>
            <person name="Wen M."/>
            <person name="Zahm M."/>
            <person name="Roques C."/>
            <person name="Cabau C."/>
            <person name="Klopp C."/>
            <person name="Donnadieu C."/>
            <person name="Jouanno E."/>
            <person name="Avarre J.-C."/>
            <person name="Campet M."/>
            <person name="Ha T."/>
            <person name="Dugue R."/>
            <person name="Lampietro C."/>
            <person name="Louis A."/>
            <person name="Herpin A."/>
            <person name="Echchiki A."/>
            <person name="Berthelot C."/>
            <person name="Parey E."/>
            <person name="Roest-Crollius H."/>
            <person name="Braasch I."/>
            <person name="Postlethwait J.H."/>
            <person name="Bobe J."/>
            <person name="Montfort J."/>
            <person name="Bouchez O."/>
            <person name="Begum T."/>
            <person name="Schartl M."/>
            <person name="Gustiano R."/>
            <person name="Guiguen Y."/>
        </authorList>
    </citation>
    <scope>NUCLEOTIDE SEQUENCE</scope>
    <source>
        <strain evidence="1">Pdj_M5554</strain>
    </source>
</reference>
<keyword evidence="2" id="KW-1185">Reference proteome</keyword>
<sequence length="114" mass="12378">MTSPLDLETETRAENAEATLSESAPSKSGHKTERDLAPWPGFRTVQLQHHYSLTVLDVPSPTTPFTDGPVIGVFSSIQDKHKSEFRCTDGYLSRPGVSRGLIALPCVSRGDAHS</sequence>
<gene>
    <name evidence="1" type="ORF">PDJAM_G00093540</name>
</gene>
<name>A0ACC5Z8D6_9TELE</name>
<organism evidence="1 2">
    <name type="scientific">Pangasius djambal</name>
    <dbReference type="NCBI Taxonomy" id="1691987"/>
    <lineage>
        <taxon>Eukaryota</taxon>
        <taxon>Metazoa</taxon>
        <taxon>Chordata</taxon>
        <taxon>Craniata</taxon>
        <taxon>Vertebrata</taxon>
        <taxon>Euteleostomi</taxon>
        <taxon>Actinopterygii</taxon>
        <taxon>Neopterygii</taxon>
        <taxon>Teleostei</taxon>
        <taxon>Ostariophysi</taxon>
        <taxon>Siluriformes</taxon>
        <taxon>Pangasiidae</taxon>
        <taxon>Pangasius</taxon>
    </lineage>
</organism>
<accession>A0ACC5Z8D6</accession>
<dbReference type="Proteomes" id="UP000830395">
    <property type="component" value="Chromosome 18"/>
</dbReference>
<comment type="caution">
    <text evidence="1">The sequence shown here is derived from an EMBL/GenBank/DDBJ whole genome shotgun (WGS) entry which is preliminary data.</text>
</comment>
<evidence type="ECO:0000313" key="2">
    <source>
        <dbReference type="Proteomes" id="UP000830395"/>
    </source>
</evidence>
<proteinExistence type="predicted"/>
<protein>
    <submittedName>
        <fullName evidence="1">Uncharacterized protein</fullName>
    </submittedName>
</protein>
<dbReference type="EMBL" id="CM040992">
    <property type="protein sequence ID" value="MCJ8743401.1"/>
    <property type="molecule type" value="Genomic_DNA"/>
</dbReference>
<evidence type="ECO:0000313" key="1">
    <source>
        <dbReference type="EMBL" id="MCJ8743401.1"/>
    </source>
</evidence>